<dbReference type="InterPro" id="IPR027417">
    <property type="entry name" value="P-loop_NTPase"/>
</dbReference>
<dbReference type="Pfam" id="PF13086">
    <property type="entry name" value="AAA_11"/>
    <property type="match status" value="1"/>
</dbReference>
<evidence type="ECO:0000313" key="7">
    <source>
        <dbReference type="EMBL" id="WDF70734.1"/>
    </source>
</evidence>
<evidence type="ECO:0000256" key="3">
    <source>
        <dbReference type="ARBA" id="ARBA00022801"/>
    </source>
</evidence>
<organism evidence="7 8">
    <name type="scientific">Sphingobacterium oryzagri</name>
    <dbReference type="NCBI Taxonomy" id="3025669"/>
    <lineage>
        <taxon>Bacteria</taxon>
        <taxon>Pseudomonadati</taxon>
        <taxon>Bacteroidota</taxon>
        <taxon>Sphingobacteriia</taxon>
        <taxon>Sphingobacteriales</taxon>
        <taxon>Sphingobacteriaceae</taxon>
        <taxon>Sphingobacterium</taxon>
    </lineage>
</organism>
<evidence type="ECO:0000256" key="2">
    <source>
        <dbReference type="ARBA" id="ARBA00022741"/>
    </source>
</evidence>
<accession>A0ABY7WQB1</accession>
<keyword evidence="2" id="KW-0547">Nucleotide-binding</keyword>
<feature type="domain" description="Helicase ATP-binding" evidence="6">
    <location>
        <begin position="175"/>
        <end position="432"/>
    </location>
</feature>
<dbReference type="Gene3D" id="2.40.30.270">
    <property type="match status" value="1"/>
</dbReference>
<name>A0ABY7WQB1_9SPHI</name>
<keyword evidence="5" id="KW-0067">ATP-binding</keyword>
<evidence type="ECO:0000256" key="4">
    <source>
        <dbReference type="ARBA" id="ARBA00022806"/>
    </source>
</evidence>
<dbReference type="InterPro" id="IPR047187">
    <property type="entry name" value="SF1_C_Upf1"/>
</dbReference>
<keyword evidence="3" id="KW-0378">Hydrolase</keyword>
<dbReference type="RefSeq" id="WP_274269438.1">
    <property type="nucleotide sequence ID" value="NZ_CP117880.1"/>
</dbReference>
<dbReference type="SMART" id="SM00487">
    <property type="entry name" value="DEXDc"/>
    <property type="match status" value="1"/>
</dbReference>
<dbReference type="EMBL" id="CP117880">
    <property type="protein sequence ID" value="WDF70734.1"/>
    <property type="molecule type" value="Genomic_DNA"/>
</dbReference>
<protein>
    <submittedName>
        <fullName evidence="7">AAA domain-containing protein</fullName>
    </submittedName>
</protein>
<dbReference type="InterPro" id="IPR041679">
    <property type="entry name" value="DNA2/NAM7-like_C"/>
</dbReference>
<dbReference type="Proteomes" id="UP001221558">
    <property type="component" value="Chromosome"/>
</dbReference>
<dbReference type="PANTHER" id="PTHR43788:SF8">
    <property type="entry name" value="DNA-BINDING PROTEIN SMUBP-2"/>
    <property type="match status" value="1"/>
</dbReference>
<evidence type="ECO:0000259" key="6">
    <source>
        <dbReference type="SMART" id="SM00487"/>
    </source>
</evidence>
<sequence>MTYFDELNALLAAEQQYDKAQHEALLLRSTLNERRVQGVSWFPIAISNSELGRGDYLTITVSKTNNLGEGHKFRFGMPVSLFSNHDAQHDRIDGVIAFVSRDSMRIAFKVDELPDWSRRGKLGVDLLFDENSYKEMRIALKQAKELLEDRQHGQLIRQLLGVDSIPPQITQPVYQHPDLNASQNQAIQAILGGQSVNILHGPPGTGKTTTLIHAVQALLKNKKQQLLLVAPSNTAVDVLTERLDALGIAVVRMGNPVKISEHIQSLTLDAKVENHAANKEAKTLEKQARAYTDMGHKYKRNFGKLEREQRKALFDEARKLRKEIDRIQDFMIADVLDKVQVITATLVGANHYTIRDRRYETVIIDEAAQALEPACWIPILKAENLILAGDHCQLPPTVKSSQRSNEGLYHTLFEKLVARYPEHVSLLNVQYRMHTQIMTFPSAAFYDNRLQAAPLVADRSLLNDEEPLLFIDTAGAGFEETQLESAISNQEEAAFLRRHLHSLLSTLSQDYPLTDMPSIGIIAPYRGQATLLKEMIKEDTEIVAYSAPIQINTIDSFQGQEKDIIYISLTRSNSAQQIGFLADVRRMNVAMTRARKKLIVIGDSSTIGQHPFYRDFLDYVERINRYHSVWEWSMDHL</sequence>
<comment type="similarity">
    <text evidence="1">Belongs to the DNA2/NAM7 helicase family.</text>
</comment>
<gene>
    <name evidence="7" type="ORF">PQ465_10240</name>
</gene>
<dbReference type="Pfam" id="PF13087">
    <property type="entry name" value="AAA_12"/>
    <property type="match status" value="1"/>
</dbReference>
<reference evidence="7 8" key="1">
    <citation type="submission" date="2023-02" db="EMBL/GenBank/DDBJ databases">
        <title>Genome sequence of Sphingobacterium sp. KACC 22765.</title>
        <authorList>
            <person name="Kim S."/>
            <person name="Heo J."/>
            <person name="Kwon S.-W."/>
        </authorList>
    </citation>
    <scope>NUCLEOTIDE SEQUENCE [LARGE SCALE GENOMIC DNA]</scope>
    <source>
        <strain evidence="7 8">KACC 22765</strain>
    </source>
</reference>
<dbReference type="PANTHER" id="PTHR43788">
    <property type="entry name" value="DNA2/NAM7 HELICASE FAMILY MEMBER"/>
    <property type="match status" value="1"/>
</dbReference>
<dbReference type="InterPro" id="IPR014001">
    <property type="entry name" value="Helicase_ATP-bd"/>
</dbReference>
<evidence type="ECO:0000256" key="5">
    <source>
        <dbReference type="ARBA" id="ARBA00022840"/>
    </source>
</evidence>
<evidence type="ECO:0000256" key="1">
    <source>
        <dbReference type="ARBA" id="ARBA00007913"/>
    </source>
</evidence>
<dbReference type="InterPro" id="IPR041677">
    <property type="entry name" value="DNA2/NAM7_AAA_11"/>
</dbReference>
<keyword evidence="4" id="KW-0347">Helicase</keyword>
<keyword evidence="8" id="KW-1185">Reference proteome</keyword>
<dbReference type="CDD" id="cd18808">
    <property type="entry name" value="SF1_C_Upf1"/>
    <property type="match status" value="1"/>
</dbReference>
<evidence type="ECO:0000313" key="8">
    <source>
        <dbReference type="Proteomes" id="UP001221558"/>
    </source>
</evidence>
<proteinExistence type="inferred from homology"/>
<dbReference type="InterPro" id="IPR050534">
    <property type="entry name" value="Coronavir_polyprotein_1ab"/>
</dbReference>
<dbReference type="Gene3D" id="3.40.50.300">
    <property type="entry name" value="P-loop containing nucleotide triphosphate hydrolases"/>
    <property type="match status" value="2"/>
</dbReference>
<dbReference type="SUPFAM" id="SSF52540">
    <property type="entry name" value="P-loop containing nucleoside triphosphate hydrolases"/>
    <property type="match status" value="1"/>
</dbReference>